<dbReference type="RefSeq" id="WP_164205240.1">
    <property type="nucleotide sequence ID" value="NZ_JAAGMP010001046.1"/>
</dbReference>
<dbReference type="Pfam" id="PF19560">
    <property type="entry name" value="DUF6082"/>
    <property type="match status" value="1"/>
</dbReference>
<proteinExistence type="predicted"/>
<comment type="caution">
    <text evidence="1">The sequence shown here is derived from an EMBL/GenBank/DDBJ whole genome shotgun (WGS) entry which is preliminary data.</text>
</comment>
<protein>
    <recommendedName>
        <fullName evidence="3">Peptide transporter permease SapC</fullName>
    </recommendedName>
</protein>
<gene>
    <name evidence="1" type="ORF">G3I50_23630</name>
</gene>
<evidence type="ECO:0000313" key="1">
    <source>
        <dbReference type="EMBL" id="NEC21211.1"/>
    </source>
</evidence>
<evidence type="ECO:0000313" key="2">
    <source>
        <dbReference type="Proteomes" id="UP000469670"/>
    </source>
</evidence>
<dbReference type="Proteomes" id="UP000469670">
    <property type="component" value="Unassembled WGS sequence"/>
</dbReference>
<evidence type="ECO:0008006" key="3">
    <source>
        <dbReference type="Google" id="ProtNLM"/>
    </source>
</evidence>
<accession>A0A7K3S144</accession>
<organism evidence="1 2">
    <name type="scientific">Streptomyces parvus</name>
    <dbReference type="NCBI Taxonomy" id="66428"/>
    <lineage>
        <taxon>Bacteria</taxon>
        <taxon>Bacillati</taxon>
        <taxon>Actinomycetota</taxon>
        <taxon>Actinomycetes</taxon>
        <taxon>Kitasatosporales</taxon>
        <taxon>Streptomycetaceae</taxon>
        <taxon>Streptomyces</taxon>
    </lineage>
</organism>
<reference evidence="1 2" key="1">
    <citation type="submission" date="2020-01" db="EMBL/GenBank/DDBJ databases">
        <title>Insect and environment-associated Actinomycetes.</title>
        <authorList>
            <person name="Currrie C."/>
            <person name="Chevrette M."/>
            <person name="Carlson C."/>
            <person name="Stubbendieck R."/>
            <person name="Wendt-Pienkowski E."/>
        </authorList>
    </citation>
    <scope>NUCLEOTIDE SEQUENCE [LARGE SCALE GENOMIC DNA]</scope>
    <source>
        <strain evidence="1 2">SID7590</strain>
    </source>
</reference>
<name>A0A7K3S144_9ACTN</name>
<sequence>MKNTTLAAAGIALGAGLGAAHLALTVKHHREEKHLRFARMHADLLRDTAADARLTAITNSGHYAELDDDERAQFMNANRWATLWSLMLRLGFKSRASFRPVAEAFMSGPVGQAFWRSARAHRRITARDKHDEAFNDLMNEAYVEATSEPSAV</sequence>
<dbReference type="AlphaFoldDB" id="A0A7K3S144"/>
<dbReference type="EMBL" id="JAAGMP010001046">
    <property type="protein sequence ID" value="NEC21211.1"/>
    <property type="molecule type" value="Genomic_DNA"/>
</dbReference>
<dbReference type="InterPro" id="IPR045728">
    <property type="entry name" value="DUF6082"/>
</dbReference>